<keyword evidence="6 20" id="KW-0963">Cytoplasm</keyword>
<evidence type="ECO:0000256" key="4">
    <source>
        <dbReference type="ARBA" id="ARBA00007707"/>
    </source>
</evidence>
<evidence type="ECO:0000256" key="7">
    <source>
        <dbReference type="ARBA" id="ARBA00022679"/>
    </source>
</evidence>
<evidence type="ECO:0000256" key="12">
    <source>
        <dbReference type="ARBA" id="ARBA00022960"/>
    </source>
</evidence>
<dbReference type="GO" id="GO:0009252">
    <property type="term" value="P:peptidoglycan biosynthetic process"/>
    <property type="evidence" value="ECO:0007669"/>
    <property type="project" value="UniProtKB-UniRule"/>
</dbReference>
<keyword evidence="7 20" id="KW-0808">Transferase</keyword>
<dbReference type="OrthoDB" id="9775031at2"/>
<evidence type="ECO:0000256" key="16">
    <source>
        <dbReference type="ARBA" id="ARBA00023316"/>
    </source>
</evidence>
<feature type="binding site" evidence="20">
    <location>
        <position position="228"/>
    </location>
    <ligand>
        <name>UDP-N-acetyl-alpha-D-glucosamine</name>
        <dbReference type="ChEBI" id="CHEBI:57705"/>
    </ligand>
</feature>
<dbReference type="AlphaFoldDB" id="A0A1H0B9Z0"/>
<comment type="subunit">
    <text evidence="20">Homotrimer.</text>
</comment>
<comment type="cofactor">
    <cofactor evidence="20">
        <name>Mg(2+)</name>
        <dbReference type="ChEBI" id="CHEBI:18420"/>
    </cofactor>
    <text evidence="20">Binds 1 Mg(2+) ion per subunit.</text>
</comment>
<feature type="binding site" evidence="20">
    <location>
        <position position="332"/>
    </location>
    <ligand>
        <name>UDP-N-acetyl-alpha-D-glucosamine</name>
        <dbReference type="ChEBI" id="CHEBI:57705"/>
    </ligand>
</feature>
<gene>
    <name evidence="20" type="primary">glmU</name>
    <name evidence="22" type="ORF">SAMN04488516_10295</name>
</gene>
<dbReference type="GO" id="GO:0008360">
    <property type="term" value="P:regulation of cell shape"/>
    <property type="evidence" value="ECO:0007669"/>
    <property type="project" value="UniProtKB-KW"/>
</dbReference>
<comment type="pathway">
    <text evidence="2 20">Nucleotide-sugar biosynthesis; UDP-N-acetyl-alpha-D-glucosamine biosynthesis; N-acetyl-alpha-D-glucosamine 1-phosphate from alpha-D-glucosamine 6-phosphate (route II): step 2/2.</text>
</comment>
<evidence type="ECO:0000256" key="19">
    <source>
        <dbReference type="ARBA" id="ARBA00049628"/>
    </source>
</evidence>
<feature type="active site" description="Proton acceptor" evidence="20">
    <location>
        <position position="362"/>
    </location>
</feature>
<feature type="region of interest" description="N-acetyltransferase" evidence="20">
    <location>
        <begin position="252"/>
        <end position="450"/>
    </location>
</feature>
<dbReference type="Gene3D" id="3.90.550.10">
    <property type="entry name" value="Spore Coat Polysaccharide Biosynthesis Protein SpsA, Chain A"/>
    <property type="match status" value="1"/>
</dbReference>
<dbReference type="GO" id="GO:0000902">
    <property type="term" value="P:cell morphogenesis"/>
    <property type="evidence" value="ECO:0007669"/>
    <property type="project" value="UniProtKB-UniRule"/>
</dbReference>
<keyword evidence="13 20" id="KW-0573">Peptidoglycan synthesis</keyword>
<dbReference type="GO" id="GO:0009245">
    <property type="term" value="P:lipid A biosynthetic process"/>
    <property type="evidence" value="ECO:0007669"/>
    <property type="project" value="UniProtKB-UniRule"/>
</dbReference>
<dbReference type="InterPro" id="IPR018357">
    <property type="entry name" value="Hexapep_transf_CS"/>
</dbReference>
<evidence type="ECO:0000256" key="17">
    <source>
        <dbReference type="ARBA" id="ARBA00048247"/>
    </source>
</evidence>
<dbReference type="InterPro" id="IPR005835">
    <property type="entry name" value="NTP_transferase_dom"/>
</dbReference>
<dbReference type="UniPathway" id="UPA00973"/>
<organism evidence="22 23">
    <name type="scientific">Desulfonauticus submarinus</name>
    <dbReference type="NCBI Taxonomy" id="206665"/>
    <lineage>
        <taxon>Bacteria</taxon>
        <taxon>Pseudomonadati</taxon>
        <taxon>Thermodesulfobacteriota</taxon>
        <taxon>Desulfovibrionia</taxon>
        <taxon>Desulfovibrionales</taxon>
        <taxon>Desulfonauticaceae</taxon>
        <taxon>Desulfonauticus</taxon>
    </lineage>
</organism>
<feature type="binding site" evidence="20">
    <location>
        <position position="141"/>
    </location>
    <ligand>
        <name>UDP-N-acetyl-alpha-D-glucosamine</name>
        <dbReference type="ChEBI" id="CHEBI:57705"/>
    </ligand>
</feature>
<dbReference type="NCBIfam" id="TIGR01173">
    <property type="entry name" value="glmU"/>
    <property type="match status" value="1"/>
</dbReference>
<feature type="region of interest" description="Pyrophosphorylase" evidence="20">
    <location>
        <begin position="1"/>
        <end position="230"/>
    </location>
</feature>
<dbReference type="Pfam" id="PF00132">
    <property type="entry name" value="Hexapep"/>
    <property type="match status" value="1"/>
</dbReference>
<feature type="binding site" evidence="20">
    <location>
        <position position="228"/>
    </location>
    <ligand>
        <name>Mg(2+)</name>
        <dbReference type="ChEBI" id="CHEBI:18420"/>
    </ligand>
</feature>
<feature type="binding site" evidence="20">
    <location>
        <position position="156"/>
    </location>
    <ligand>
        <name>UDP-N-acetyl-alpha-D-glucosamine</name>
        <dbReference type="ChEBI" id="CHEBI:57705"/>
    </ligand>
</feature>
<evidence type="ECO:0000256" key="5">
    <source>
        <dbReference type="ARBA" id="ARBA00007947"/>
    </source>
</evidence>
<comment type="catalytic activity">
    <reaction evidence="17 20">
        <text>alpha-D-glucosamine 1-phosphate + acetyl-CoA = N-acetyl-alpha-D-glucosamine 1-phosphate + CoA + H(+)</text>
        <dbReference type="Rhea" id="RHEA:13725"/>
        <dbReference type="ChEBI" id="CHEBI:15378"/>
        <dbReference type="ChEBI" id="CHEBI:57287"/>
        <dbReference type="ChEBI" id="CHEBI:57288"/>
        <dbReference type="ChEBI" id="CHEBI:57776"/>
        <dbReference type="ChEBI" id="CHEBI:58516"/>
        <dbReference type="EC" id="2.3.1.157"/>
    </reaction>
</comment>
<feature type="binding site" evidence="20">
    <location>
        <position position="22"/>
    </location>
    <ligand>
        <name>UDP-N-acetyl-alpha-D-glucosamine</name>
        <dbReference type="ChEBI" id="CHEBI:57705"/>
    </ligand>
</feature>
<dbReference type="GO" id="GO:0016020">
    <property type="term" value="C:membrane"/>
    <property type="evidence" value="ECO:0007669"/>
    <property type="project" value="GOC"/>
</dbReference>
<reference evidence="22 23" key="1">
    <citation type="submission" date="2016-10" db="EMBL/GenBank/DDBJ databases">
        <authorList>
            <person name="de Groot N.N."/>
        </authorList>
    </citation>
    <scope>NUCLEOTIDE SEQUENCE [LARGE SCALE GENOMIC DNA]</scope>
    <source>
        <strain evidence="22 23">DSM 15269</strain>
    </source>
</reference>
<dbReference type="PANTHER" id="PTHR43584">
    <property type="entry name" value="NUCLEOTIDYL TRANSFERASE"/>
    <property type="match status" value="1"/>
</dbReference>
<evidence type="ECO:0000256" key="3">
    <source>
        <dbReference type="ARBA" id="ARBA00005208"/>
    </source>
</evidence>
<feature type="binding site" evidence="20">
    <location>
        <position position="404"/>
    </location>
    <ligand>
        <name>acetyl-CoA</name>
        <dbReference type="ChEBI" id="CHEBI:57288"/>
    </ligand>
</feature>
<proteinExistence type="inferred from homology"/>
<keyword evidence="11 20" id="KW-0460">Magnesium</keyword>
<feature type="binding site" evidence="20">
    <location>
        <begin position="385"/>
        <end position="386"/>
    </location>
    <ligand>
        <name>acetyl-CoA</name>
        <dbReference type="ChEBI" id="CHEBI:57288"/>
    </ligand>
</feature>
<evidence type="ECO:0000313" key="22">
    <source>
        <dbReference type="EMBL" id="SDN42465.1"/>
    </source>
</evidence>
<dbReference type="InterPro" id="IPR038009">
    <property type="entry name" value="GlmU_C_LbH"/>
</dbReference>
<dbReference type="EMBL" id="FNIN01000002">
    <property type="protein sequence ID" value="SDN42465.1"/>
    <property type="molecule type" value="Genomic_DNA"/>
</dbReference>
<sequence>MKSIVLVLAAGKGTRMAASCPKVMQKILDRPMLWYVLRTLEKNFKGHIYPIIGYKKGEIEQYFPLYQEYFIYQKEQLGTGHALQSAWDIIKRLNPKYVLVTNGDTPLALPLHFHRLEKTIEEQGASVVFLSLELDDPGSYGRVLRDKKGNILKIVEAKDSSQDLTSREVNAGIYCFKREFLEEYLFKLQNKNAQQEYYITDLIEIAIKNNLKVCALNMGYCPELMGINTPVELEQQEEVLRKRIVYSFLEKGVSIHFSRMVIIGPEVDIEKGVEIEGPCTILGKTKLRKGSVIKSYTFIKDCDIDGIVYEFSHIVGSIIKRGAQVGPYARLRPGAIVESKARVGNFVEMKKSVLGKESKACHLTYLGDANIGPNVNIGAGTITCNYDGKNKHQTIIKEGAFIGSNSALVAPVQIGKYALIGAGSTITKDVPDNTLAIARSKQVVLKKRGK</sequence>
<dbReference type="Pfam" id="PF00483">
    <property type="entry name" value="NTP_transferase"/>
    <property type="match status" value="1"/>
</dbReference>
<evidence type="ECO:0000256" key="11">
    <source>
        <dbReference type="ARBA" id="ARBA00022842"/>
    </source>
</evidence>
<comment type="function">
    <text evidence="19 20">Catalyzes the last two sequential reactions in the de novo biosynthetic pathway for UDP-N-acetylglucosamine (UDP-GlcNAc). The C-terminal domain catalyzes the transfer of acetyl group from acetyl coenzyme A to glucosamine-1-phosphate (GlcN-1-P) to produce N-acetylglucosamine-1-phosphate (GlcNAc-1-P), which is converted into UDP-GlcNAc by the transfer of uridine 5-monophosphate (from uridine 5-triphosphate), a reaction catalyzed by the N-terminal domain.</text>
</comment>
<keyword evidence="12 20" id="KW-0133">Cell shape</keyword>
<dbReference type="InterPro" id="IPR005882">
    <property type="entry name" value="Bifunctional_GlmU"/>
</dbReference>
<name>A0A1H0B9Z0_9BACT</name>
<dbReference type="PANTHER" id="PTHR43584:SF3">
    <property type="entry name" value="BIFUNCTIONAL PROTEIN GLMU"/>
    <property type="match status" value="1"/>
</dbReference>
<dbReference type="GO" id="GO:0071555">
    <property type="term" value="P:cell wall organization"/>
    <property type="evidence" value="ECO:0007669"/>
    <property type="project" value="UniProtKB-KW"/>
</dbReference>
<feature type="binding site" evidence="20">
    <location>
        <position position="73"/>
    </location>
    <ligand>
        <name>UDP-N-acetyl-alpha-D-glucosamine</name>
        <dbReference type="ChEBI" id="CHEBI:57705"/>
    </ligand>
</feature>
<feature type="binding site" evidence="20">
    <location>
        <position position="104"/>
    </location>
    <ligand>
        <name>Mg(2+)</name>
        <dbReference type="ChEBI" id="CHEBI:18420"/>
    </ligand>
</feature>
<keyword evidence="14 20" id="KW-0511">Multifunctional enzyme</keyword>
<feature type="binding site" evidence="20">
    <location>
        <position position="379"/>
    </location>
    <ligand>
        <name>acetyl-CoA</name>
        <dbReference type="ChEBI" id="CHEBI:57288"/>
    </ligand>
</feature>
<dbReference type="RefSeq" id="WP_092063134.1">
    <property type="nucleotide sequence ID" value="NZ_FNIN01000002.1"/>
</dbReference>
<dbReference type="InterPro" id="IPR029044">
    <property type="entry name" value="Nucleotide-diphossugar_trans"/>
</dbReference>
<comment type="subcellular location">
    <subcellularLocation>
        <location evidence="1 20">Cytoplasm</location>
    </subcellularLocation>
</comment>
<evidence type="ECO:0000256" key="13">
    <source>
        <dbReference type="ARBA" id="ARBA00022984"/>
    </source>
</evidence>
<evidence type="ECO:0000256" key="20">
    <source>
        <dbReference type="HAMAP-Rule" id="MF_01631"/>
    </source>
</evidence>
<keyword evidence="10 20" id="KW-0677">Repeat</keyword>
<dbReference type="GO" id="GO:0006048">
    <property type="term" value="P:UDP-N-acetylglucosamine biosynthetic process"/>
    <property type="evidence" value="ECO:0007669"/>
    <property type="project" value="UniProtKB-UniPathway"/>
</dbReference>
<dbReference type="InterPro" id="IPR050065">
    <property type="entry name" value="GlmU-like"/>
</dbReference>
<feature type="binding site" evidence="20">
    <location>
        <begin position="8"/>
        <end position="11"/>
    </location>
    <ligand>
        <name>UDP-N-acetyl-alpha-D-glucosamine</name>
        <dbReference type="ChEBI" id="CHEBI:57705"/>
    </ligand>
</feature>
<evidence type="ECO:0000256" key="1">
    <source>
        <dbReference type="ARBA" id="ARBA00004496"/>
    </source>
</evidence>
<evidence type="ECO:0000256" key="2">
    <source>
        <dbReference type="ARBA" id="ARBA00005166"/>
    </source>
</evidence>
<feature type="binding site" evidence="20">
    <location>
        <position position="365"/>
    </location>
    <ligand>
        <name>UDP-N-acetyl-alpha-D-glucosamine</name>
        <dbReference type="ChEBI" id="CHEBI:57705"/>
    </ligand>
</feature>
<evidence type="ECO:0000256" key="15">
    <source>
        <dbReference type="ARBA" id="ARBA00023315"/>
    </source>
</evidence>
<feature type="region of interest" description="Linker" evidence="20">
    <location>
        <begin position="231"/>
        <end position="251"/>
    </location>
</feature>
<protein>
    <recommendedName>
        <fullName evidence="20">Bifunctional protein GlmU</fullName>
    </recommendedName>
    <domain>
        <recommendedName>
            <fullName evidence="20">UDP-N-acetylglucosamine pyrophosphorylase</fullName>
            <ecNumber evidence="20">2.7.7.23</ecNumber>
        </recommendedName>
        <alternativeName>
            <fullName evidence="20">N-acetylglucosamine-1-phosphate uridyltransferase</fullName>
        </alternativeName>
    </domain>
    <domain>
        <recommendedName>
            <fullName evidence="20">Glucosamine-1-phosphate N-acetyltransferase</fullName>
            <ecNumber evidence="20">2.3.1.157</ecNumber>
        </recommendedName>
    </domain>
</protein>
<dbReference type="InterPro" id="IPR001451">
    <property type="entry name" value="Hexapep"/>
</dbReference>
<keyword evidence="8 20" id="KW-0548">Nucleotidyltransferase</keyword>
<evidence type="ECO:0000256" key="18">
    <source>
        <dbReference type="ARBA" id="ARBA00048493"/>
    </source>
</evidence>
<feature type="binding site" evidence="20">
    <location>
        <position position="170"/>
    </location>
    <ligand>
        <name>UDP-N-acetyl-alpha-D-glucosamine</name>
        <dbReference type="ChEBI" id="CHEBI:57705"/>
    </ligand>
</feature>
<dbReference type="GO" id="GO:0005737">
    <property type="term" value="C:cytoplasm"/>
    <property type="evidence" value="ECO:0007669"/>
    <property type="project" value="UniProtKB-SubCell"/>
</dbReference>
<evidence type="ECO:0000256" key="10">
    <source>
        <dbReference type="ARBA" id="ARBA00022737"/>
    </source>
</evidence>
<keyword evidence="15 20" id="KW-0012">Acyltransferase</keyword>
<feature type="binding site" evidence="20">
    <location>
        <begin position="78"/>
        <end position="79"/>
    </location>
    <ligand>
        <name>UDP-N-acetyl-alpha-D-glucosamine</name>
        <dbReference type="ChEBI" id="CHEBI:57705"/>
    </ligand>
</feature>
<dbReference type="GO" id="GO:0003977">
    <property type="term" value="F:UDP-N-acetylglucosamine diphosphorylase activity"/>
    <property type="evidence" value="ECO:0007669"/>
    <property type="project" value="UniProtKB-UniRule"/>
</dbReference>
<dbReference type="PROSITE" id="PS00101">
    <property type="entry name" value="HEXAPEP_TRANSFERASES"/>
    <property type="match status" value="1"/>
</dbReference>
<dbReference type="Proteomes" id="UP000199602">
    <property type="component" value="Unassembled WGS sequence"/>
</dbReference>
<dbReference type="CDD" id="cd03353">
    <property type="entry name" value="LbH_GlmU_C"/>
    <property type="match status" value="1"/>
</dbReference>
<dbReference type="GO" id="GO:0019134">
    <property type="term" value="F:glucosamine-1-phosphate N-acetyltransferase activity"/>
    <property type="evidence" value="ECO:0007669"/>
    <property type="project" value="UniProtKB-UniRule"/>
</dbReference>
<dbReference type="SUPFAM" id="SSF53448">
    <property type="entry name" value="Nucleotide-diphospho-sugar transferases"/>
    <property type="match status" value="1"/>
</dbReference>
<keyword evidence="16 20" id="KW-0961">Cell wall biogenesis/degradation</keyword>
<dbReference type="EC" id="2.7.7.23" evidence="20"/>
<dbReference type="STRING" id="206665.SAMN04488516_10295"/>
<feature type="domain" description="Nucleotidyl transferase" evidence="21">
    <location>
        <begin position="6"/>
        <end position="213"/>
    </location>
</feature>
<comment type="catalytic activity">
    <reaction evidence="18 20">
        <text>N-acetyl-alpha-D-glucosamine 1-phosphate + UTP + H(+) = UDP-N-acetyl-alpha-D-glucosamine + diphosphate</text>
        <dbReference type="Rhea" id="RHEA:13509"/>
        <dbReference type="ChEBI" id="CHEBI:15378"/>
        <dbReference type="ChEBI" id="CHEBI:33019"/>
        <dbReference type="ChEBI" id="CHEBI:46398"/>
        <dbReference type="ChEBI" id="CHEBI:57705"/>
        <dbReference type="ChEBI" id="CHEBI:57776"/>
        <dbReference type="EC" id="2.7.7.23"/>
    </reaction>
</comment>
<dbReference type="GO" id="GO:0000287">
    <property type="term" value="F:magnesium ion binding"/>
    <property type="evidence" value="ECO:0007669"/>
    <property type="project" value="UniProtKB-UniRule"/>
</dbReference>
<dbReference type="EC" id="2.3.1.157" evidence="20"/>
<feature type="binding site" evidence="20">
    <location>
        <position position="422"/>
    </location>
    <ligand>
        <name>acetyl-CoA</name>
        <dbReference type="ChEBI" id="CHEBI:57288"/>
    </ligand>
</feature>
<comment type="similarity">
    <text evidence="4 20">In the C-terminal section; belongs to the transferase hexapeptide repeat family.</text>
</comment>
<evidence type="ECO:0000256" key="8">
    <source>
        <dbReference type="ARBA" id="ARBA00022695"/>
    </source>
</evidence>
<feature type="binding site" evidence="20">
    <location>
        <position position="439"/>
    </location>
    <ligand>
        <name>acetyl-CoA</name>
        <dbReference type="ChEBI" id="CHEBI:57288"/>
    </ligand>
</feature>
<dbReference type="CDD" id="cd02540">
    <property type="entry name" value="GT2_GlmU_N_bac"/>
    <property type="match status" value="1"/>
</dbReference>
<keyword evidence="23" id="KW-1185">Reference proteome</keyword>
<dbReference type="UniPathway" id="UPA00113">
    <property type="reaction ID" value="UER00532"/>
</dbReference>
<evidence type="ECO:0000256" key="6">
    <source>
        <dbReference type="ARBA" id="ARBA00022490"/>
    </source>
</evidence>
<evidence type="ECO:0000256" key="14">
    <source>
        <dbReference type="ARBA" id="ARBA00023268"/>
    </source>
</evidence>
<dbReference type="HAMAP" id="MF_01631">
    <property type="entry name" value="GlmU"/>
    <property type="match status" value="1"/>
</dbReference>
<accession>A0A1H0B9Z0</accession>
<dbReference type="SUPFAM" id="SSF51161">
    <property type="entry name" value="Trimeric LpxA-like enzymes"/>
    <property type="match status" value="1"/>
</dbReference>
<dbReference type="Gene3D" id="2.160.10.10">
    <property type="entry name" value="Hexapeptide repeat proteins"/>
    <property type="match status" value="1"/>
</dbReference>
<evidence type="ECO:0000259" key="21">
    <source>
        <dbReference type="Pfam" id="PF00483"/>
    </source>
</evidence>
<dbReference type="InterPro" id="IPR011004">
    <property type="entry name" value="Trimer_LpxA-like_sf"/>
</dbReference>
<comment type="similarity">
    <text evidence="5 20">In the N-terminal section; belongs to the N-acetylglucosamine-1-phosphate uridyltransferase family.</text>
</comment>
<keyword evidence="9 20" id="KW-0479">Metal-binding</keyword>
<evidence type="ECO:0000256" key="9">
    <source>
        <dbReference type="ARBA" id="ARBA00022723"/>
    </source>
</evidence>
<comment type="pathway">
    <text evidence="20">Bacterial outer membrane biogenesis; LPS lipid A biosynthesis.</text>
</comment>
<evidence type="ECO:0000313" key="23">
    <source>
        <dbReference type="Proteomes" id="UP000199602"/>
    </source>
</evidence>
<comment type="caution">
    <text evidence="20">Lacks conserved residue(s) required for the propagation of feature annotation.</text>
</comment>
<feature type="binding site" evidence="20">
    <location>
        <position position="350"/>
    </location>
    <ligand>
        <name>UDP-N-acetyl-alpha-D-glucosamine</name>
        <dbReference type="ChEBI" id="CHEBI:57705"/>
    </ligand>
</feature>
<feature type="binding site" evidence="20">
    <location>
        <position position="376"/>
    </location>
    <ligand>
        <name>UDP-N-acetyl-alpha-D-glucosamine</name>
        <dbReference type="ChEBI" id="CHEBI:57705"/>
    </ligand>
</feature>
<comment type="pathway">
    <text evidence="3 20">Nucleotide-sugar biosynthesis; UDP-N-acetyl-alpha-D-glucosamine biosynthesis; UDP-N-acetyl-alpha-D-glucosamine from N-acetyl-alpha-D-glucosamine 1-phosphate: step 1/1.</text>
</comment>